<keyword evidence="3" id="KW-1015">Disulfide bond</keyword>
<dbReference type="SMART" id="SM00409">
    <property type="entry name" value="IG"/>
    <property type="match status" value="4"/>
</dbReference>
<reference evidence="6" key="1">
    <citation type="submission" date="2025-08" db="UniProtKB">
        <authorList>
            <consortium name="Ensembl"/>
        </authorList>
    </citation>
    <scope>IDENTIFICATION</scope>
</reference>
<feature type="domain" description="Ig-like" evidence="5">
    <location>
        <begin position="152"/>
        <end position="243"/>
    </location>
</feature>
<evidence type="ECO:0000313" key="6">
    <source>
        <dbReference type="Ensembl" id="ENSSGRP00000033978.1"/>
    </source>
</evidence>
<keyword evidence="4" id="KW-0393">Immunoglobulin domain</keyword>
<dbReference type="PANTHER" id="PTHR12231">
    <property type="entry name" value="CTX-RELATED TYPE I TRANSMEMBRANE PROTEIN"/>
    <property type="match status" value="1"/>
</dbReference>
<evidence type="ECO:0000256" key="3">
    <source>
        <dbReference type="ARBA" id="ARBA00023157"/>
    </source>
</evidence>
<evidence type="ECO:0000256" key="4">
    <source>
        <dbReference type="ARBA" id="ARBA00023319"/>
    </source>
</evidence>
<sequence length="378" mass="41647">MSANTRVQRFEVQSNGTFVIHNIQLQDRGQYLCSARNLHGIDKMMVTLVVLAHAPKMMLPRHKDMTVYLGNSALLECQAQGLPIPNISWVLPDRSVVRAISNREQKVMLFTNGTLQVKNTNYLDKGIYKCIASNAAGADMLSVRLQIAALPPTIQEQLWENQTISDGQSAFMHCTAKGAPGPVVRWVSFTGAQLRPSQFVNGNLFVFPNGTLFIRKPTEKDAGNYQCVALNSVGVAKRTVNLQVQRHSTTARIMSTSAHSTDVRYGGHLSLNCSATGSLPNPEITWSLPDGTMVNGIPQSDHSWVLGMKEEGDYTCYAENRIGKDEMKVHIKVVADAPIIRNNVYSVVKVPFGETAFLNCSLHLTHVTMIKLIGNALQ</sequence>
<proteinExistence type="predicted"/>
<dbReference type="PROSITE" id="PS50835">
    <property type="entry name" value="IG_LIKE"/>
    <property type="match status" value="3"/>
</dbReference>
<name>A0A672MFA6_SINGR</name>
<dbReference type="Pfam" id="PF07679">
    <property type="entry name" value="I-set"/>
    <property type="match status" value="4"/>
</dbReference>
<organism evidence="6 7">
    <name type="scientific">Sinocyclocheilus grahami</name>
    <name type="common">Dianchi golden-line fish</name>
    <name type="synonym">Barbus grahami</name>
    <dbReference type="NCBI Taxonomy" id="75366"/>
    <lineage>
        <taxon>Eukaryota</taxon>
        <taxon>Metazoa</taxon>
        <taxon>Chordata</taxon>
        <taxon>Craniata</taxon>
        <taxon>Vertebrata</taxon>
        <taxon>Euteleostomi</taxon>
        <taxon>Actinopterygii</taxon>
        <taxon>Neopterygii</taxon>
        <taxon>Teleostei</taxon>
        <taxon>Ostariophysi</taxon>
        <taxon>Cypriniformes</taxon>
        <taxon>Cyprinidae</taxon>
        <taxon>Cyprininae</taxon>
        <taxon>Sinocyclocheilus</taxon>
    </lineage>
</organism>
<feature type="domain" description="Ig-like" evidence="5">
    <location>
        <begin position="251"/>
        <end position="334"/>
    </location>
</feature>
<dbReference type="InterPro" id="IPR003599">
    <property type="entry name" value="Ig_sub"/>
</dbReference>
<dbReference type="InterPro" id="IPR003598">
    <property type="entry name" value="Ig_sub2"/>
</dbReference>
<keyword evidence="7" id="KW-1185">Reference proteome</keyword>
<evidence type="ECO:0000256" key="2">
    <source>
        <dbReference type="ARBA" id="ARBA00022737"/>
    </source>
</evidence>
<dbReference type="AlphaFoldDB" id="A0A672MFA6"/>
<protein>
    <submittedName>
        <fullName evidence="6">Matrix remodeling associated 5</fullName>
    </submittedName>
</protein>
<dbReference type="InterPro" id="IPR036179">
    <property type="entry name" value="Ig-like_dom_sf"/>
</dbReference>
<accession>A0A672MFA6</accession>
<dbReference type="SUPFAM" id="SSF48726">
    <property type="entry name" value="Immunoglobulin"/>
    <property type="match status" value="4"/>
</dbReference>
<dbReference type="Ensembl" id="ENSSGRT00000036480.1">
    <property type="protein sequence ID" value="ENSSGRP00000033978.1"/>
    <property type="gene ID" value="ENSSGRG00000018885.1"/>
</dbReference>
<dbReference type="Gene3D" id="2.60.40.10">
    <property type="entry name" value="Immunoglobulins"/>
    <property type="match status" value="4"/>
</dbReference>
<gene>
    <name evidence="6" type="primary">mxra5</name>
</gene>
<reference evidence="6" key="2">
    <citation type="submission" date="2025-09" db="UniProtKB">
        <authorList>
            <consortium name="Ensembl"/>
        </authorList>
    </citation>
    <scope>IDENTIFICATION</scope>
</reference>
<feature type="domain" description="Ig-like" evidence="5">
    <location>
        <begin position="55"/>
        <end position="146"/>
    </location>
</feature>
<dbReference type="Proteomes" id="UP000472262">
    <property type="component" value="Unassembled WGS sequence"/>
</dbReference>
<dbReference type="InterPro" id="IPR013098">
    <property type="entry name" value="Ig_I-set"/>
</dbReference>
<dbReference type="InterPro" id="IPR007110">
    <property type="entry name" value="Ig-like_dom"/>
</dbReference>
<dbReference type="InterPro" id="IPR051170">
    <property type="entry name" value="Neural/epithelial_adhesion"/>
</dbReference>
<evidence type="ECO:0000256" key="1">
    <source>
        <dbReference type="ARBA" id="ARBA00022729"/>
    </source>
</evidence>
<keyword evidence="2" id="KW-0677">Repeat</keyword>
<dbReference type="FunFam" id="2.60.40.10:FF:000063">
    <property type="entry name" value="neural cell adhesion molecule L1"/>
    <property type="match status" value="2"/>
</dbReference>
<keyword evidence="1" id="KW-0732">Signal</keyword>
<dbReference type="SMART" id="SM00408">
    <property type="entry name" value="IGc2"/>
    <property type="match status" value="3"/>
</dbReference>
<dbReference type="PANTHER" id="PTHR12231:SF218">
    <property type="entry name" value="MICROFIBRILLAR-ASSOCIATED PROTEIN 3-LIKE"/>
    <property type="match status" value="1"/>
</dbReference>
<evidence type="ECO:0000313" key="7">
    <source>
        <dbReference type="Proteomes" id="UP000472262"/>
    </source>
</evidence>
<dbReference type="InterPro" id="IPR013783">
    <property type="entry name" value="Ig-like_fold"/>
</dbReference>
<evidence type="ECO:0000259" key="5">
    <source>
        <dbReference type="PROSITE" id="PS50835"/>
    </source>
</evidence>